<evidence type="ECO:0008006" key="3">
    <source>
        <dbReference type="Google" id="ProtNLM"/>
    </source>
</evidence>
<reference evidence="1 2" key="1">
    <citation type="submission" date="2019-04" db="EMBL/GenBank/DDBJ databases">
        <authorList>
            <person name="Van Vliet M D."/>
        </authorList>
    </citation>
    <scope>NUCLEOTIDE SEQUENCE [LARGE SCALE GENOMIC DNA]</scope>
    <source>
        <strain evidence="1 2">F21</strain>
    </source>
</reference>
<sequence>MPNCLKPVTLSLLIALPLASFGLGRIELPPPEAPTSIRISNTADFWAKLKKSSIGQVWADPLFQDFIGNPDEDIWKELLFDGETDAEDEVLLEQLKMLNGEVVMAFDLDNDNPYIVAAMSAADFHRSLDLDEKLSGVLEDPFETIKSTFQDVEIIQHIDSPGTPDEESSWQAHVGTTFVLGYTKEWVEQCIVRLKKESIKEPQGNPVLNLNLPLAQFIRTNLLEDMKQGAAGQPAMYDPEVLFEALGLLGIDKFSTRIELKDNEMVADNNLQVSDLSKGIFTILDFEPAELPTVSFIPENISSLEVGRFNLLRFWQEIPNVLATAMPAVKPQFDMIMAMVQQQAGIDLEQDLLANLGTKYLSFSVAEAARQISVIAVDLKDSMAFKAGLETALAAPALQPQVAQSLEIEPFLDHTLYTVNNNDPENPIAFAVYADYLLYGHPEGLRQVIRSEDSPASGGKSFEQTELVKGLRKEVPPRAFGYSAIDWKKNLDVIIRELNKPEYTGLIMQNWAKSGSALPPPDLNKLPDTDHIASFFNVSYQYAEADARGLHQRIILKY</sequence>
<dbReference type="AlphaFoldDB" id="A0A6C2UMP6"/>
<dbReference type="RefSeq" id="WP_136061799.1">
    <property type="nucleotide sequence ID" value="NZ_CAAHFH010000001.1"/>
</dbReference>
<name>A0A6C2UMP6_9BACT</name>
<keyword evidence="2" id="KW-1185">Reference proteome</keyword>
<dbReference type="EMBL" id="CAAHFH010000001">
    <property type="protein sequence ID" value="VGO20376.1"/>
    <property type="molecule type" value="Genomic_DNA"/>
</dbReference>
<gene>
    <name evidence="1" type="ORF">SCARR_02439</name>
</gene>
<organism evidence="1 2">
    <name type="scientific">Pontiella sulfatireligans</name>
    <dbReference type="NCBI Taxonomy" id="2750658"/>
    <lineage>
        <taxon>Bacteria</taxon>
        <taxon>Pseudomonadati</taxon>
        <taxon>Kiritimatiellota</taxon>
        <taxon>Kiritimatiellia</taxon>
        <taxon>Kiritimatiellales</taxon>
        <taxon>Pontiellaceae</taxon>
        <taxon>Pontiella</taxon>
    </lineage>
</organism>
<dbReference type="Proteomes" id="UP000346198">
    <property type="component" value="Unassembled WGS sequence"/>
</dbReference>
<evidence type="ECO:0000313" key="1">
    <source>
        <dbReference type="EMBL" id="VGO20376.1"/>
    </source>
</evidence>
<evidence type="ECO:0000313" key="2">
    <source>
        <dbReference type="Proteomes" id="UP000346198"/>
    </source>
</evidence>
<proteinExistence type="predicted"/>
<protein>
    <recommendedName>
        <fullName evidence="3">DUF3352 domain-containing protein</fullName>
    </recommendedName>
</protein>
<accession>A0A6C2UMP6</accession>